<accession>A0A173LMQ3</accession>
<proteinExistence type="predicted"/>
<dbReference type="KEGG" id="dtm:BJL86_2152"/>
<dbReference type="Proteomes" id="UP000186104">
    <property type="component" value="Chromosome"/>
</dbReference>
<organism evidence="2 3">
    <name type="scientific">Dietzia timorensis</name>
    <dbReference type="NCBI Taxonomy" id="499555"/>
    <lineage>
        <taxon>Bacteria</taxon>
        <taxon>Bacillati</taxon>
        <taxon>Actinomycetota</taxon>
        <taxon>Actinomycetes</taxon>
        <taxon>Mycobacteriales</taxon>
        <taxon>Dietziaceae</taxon>
        <taxon>Dietzia</taxon>
    </lineage>
</organism>
<name>A0A173LMQ3_9ACTN</name>
<protein>
    <submittedName>
        <fullName evidence="2">Uncharacterized protein</fullName>
    </submittedName>
</protein>
<keyword evidence="1" id="KW-1133">Transmembrane helix</keyword>
<feature type="transmembrane region" description="Helical" evidence="1">
    <location>
        <begin position="53"/>
        <end position="78"/>
    </location>
</feature>
<feature type="transmembrane region" description="Helical" evidence="1">
    <location>
        <begin position="12"/>
        <end position="33"/>
    </location>
</feature>
<evidence type="ECO:0000313" key="3">
    <source>
        <dbReference type="Proteomes" id="UP000186104"/>
    </source>
</evidence>
<reference evidence="2 3" key="1">
    <citation type="submission" date="2016-06" db="EMBL/GenBank/DDBJ databases">
        <title>Complete genome sequence of a saline-alkali tolerant type strain Dietzia timorensis ID05-A0528T.</title>
        <authorList>
            <person name="Wu X."/>
        </authorList>
    </citation>
    <scope>NUCLEOTIDE SEQUENCE [LARGE SCALE GENOMIC DNA]</scope>
    <source>
        <strain evidence="2 3">ID05-A0528</strain>
    </source>
</reference>
<gene>
    <name evidence="2" type="ORF">BJL86_2152</name>
</gene>
<dbReference type="EMBL" id="CP015961">
    <property type="protein sequence ID" value="ANI92919.1"/>
    <property type="molecule type" value="Genomic_DNA"/>
</dbReference>
<evidence type="ECO:0000313" key="2">
    <source>
        <dbReference type="EMBL" id="ANI92919.1"/>
    </source>
</evidence>
<keyword evidence="3" id="KW-1185">Reference proteome</keyword>
<keyword evidence="1" id="KW-0812">Transmembrane</keyword>
<sequence length="94" mass="10525">MRDFGDSLAWGALYWALFCLWIVGAAFTLMMLSEPPEPAFLLHDLINVPLATLFWAALAAISYGIVGVPFFALIVFVVKKVRKRHKAMRAAQEL</sequence>
<evidence type="ECO:0000256" key="1">
    <source>
        <dbReference type="SAM" id="Phobius"/>
    </source>
</evidence>
<keyword evidence="1" id="KW-0472">Membrane</keyword>
<dbReference type="AlphaFoldDB" id="A0A173LMQ3"/>